<protein>
    <recommendedName>
        <fullName evidence="3">histidine kinase</fullName>
        <ecNumber evidence="3">2.7.13.3</ecNumber>
    </recommendedName>
</protein>
<feature type="domain" description="Histidine kinase" evidence="11">
    <location>
        <begin position="272"/>
        <end position="484"/>
    </location>
</feature>
<evidence type="ECO:0000259" key="12">
    <source>
        <dbReference type="PROSITE" id="PS50885"/>
    </source>
</evidence>
<evidence type="ECO:0000256" key="7">
    <source>
        <dbReference type="ARBA" id="ARBA00022741"/>
    </source>
</evidence>
<dbReference type="Pfam" id="PF00512">
    <property type="entry name" value="HisKA"/>
    <property type="match status" value="1"/>
</dbReference>
<dbReference type="SUPFAM" id="SSF158472">
    <property type="entry name" value="HAMP domain-like"/>
    <property type="match status" value="1"/>
</dbReference>
<evidence type="ECO:0000256" key="8">
    <source>
        <dbReference type="ARBA" id="ARBA00022777"/>
    </source>
</evidence>
<dbReference type="PANTHER" id="PTHR44936:SF10">
    <property type="entry name" value="SENSOR PROTEIN RSTB"/>
    <property type="match status" value="1"/>
</dbReference>
<name>A0A564ZGS8_9BACT</name>
<comment type="subcellular location">
    <subcellularLocation>
        <location evidence="2">Cell membrane</location>
        <topology evidence="2">Multi-pass membrane protein</topology>
    </subcellularLocation>
</comment>
<sequence length="497" mass="54151">MLIRTKLRIGYLVIFVLALCIGLVMIWAMRGWRAATEDLTYAHTQSLKAERLRGDLYRQIKEILDRLVSGDRSARQEFDVLGVALGKELADLRRHSRNPEEAGRVDTLVEAHRQVTALASEIFDLLATGARDRAVQKIERELEQVAFARQDDAIDRLRAYYDAASQRSLQRTVAIGFQGELLAGIVILLALVWGGGLLFGIQRWLVKPLQTIGRSTAVISTGELDHRVQVASQDELGDLAASINRMARSLKEIQERLLQAERVAAAGELSAYIAHNIRNPLASIRSSAQAALNTSSVSDEVRADLNGVISTVDHLGQWVHHFLFALKPITTTLTLSDPNRVVEQALDVVRPMVEQKQIAVEVSASPGLPPVPLDERYLEQAFVALLANACDATPQGGRLMIASRLIRDGDGPAGIAIDLADNGAGIPPEVLQRLFTPYVTTKQDGVGLGLTMARKIISAHGGSLTVSNRPEGGTVVNVRLPLTHHTGADQHGQNTGH</sequence>
<evidence type="ECO:0000313" key="14">
    <source>
        <dbReference type="Proteomes" id="UP000334340"/>
    </source>
</evidence>
<dbReference type="InterPro" id="IPR003594">
    <property type="entry name" value="HATPase_dom"/>
</dbReference>
<evidence type="ECO:0000256" key="1">
    <source>
        <dbReference type="ARBA" id="ARBA00000085"/>
    </source>
</evidence>
<dbReference type="CDD" id="cd00082">
    <property type="entry name" value="HisKA"/>
    <property type="match status" value="1"/>
</dbReference>
<dbReference type="GO" id="GO:0005524">
    <property type="term" value="F:ATP binding"/>
    <property type="evidence" value="ECO:0007669"/>
    <property type="project" value="UniProtKB-KW"/>
</dbReference>
<evidence type="ECO:0000256" key="10">
    <source>
        <dbReference type="SAM" id="Phobius"/>
    </source>
</evidence>
<evidence type="ECO:0000256" key="6">
    <source>
        <dbReference type="ARBA" id="ARBA00022679"/>
    </source>
</evidence>
<dbReference type="InterPro" id="IPR003660">
    <property type="entry name" value="HAMP_dom"/>
</dbReference>
<dbReference type="PANTHER" id="PTHR44936">
    <property type="entry name" value="SENSOR PROTEIN CREC"/>
    <property type="match status" value="1"/>
</dbReference>
<dbReference type="InterPro" id="IPR004358">
    <property type="entry name" value="Sig_transdc_His_kin-like_C"/>
</dbReference>
<keyword evidence="4" id="KW-1003">Cell membrane</keyword>
<dbReference type="SUPFAM" id="SSF47384">
    <property type="entry name" value="Homodimeric domain of signal transducing histidine kinase"/>
    <property type="match status" value="1"/>
</dbReference>
<dbReference type="CDD" id="cd06225">
    <property type="entry name" value="HAMP"/>
    <property type="match status" value="1"/>
</dbReference>
<dbReference type="Gene3D" id="3.30.565.10">
    <property type="entry name" value="Histidine kinase-like ATPase, C-terminal domain"/>
    <property type="match status" value="1"/>
</dbReference>
<feature type="transmembrane region" description="Helical" evidence="10">
    <location>
        <begin position="9"/>
        <end position="29"/>
    </location>
</feature>
<dbReference type="InterPro" id="IPR005467">
    <property type="entry name" value="His_kinase_dom"/>
</dbReference>
<dbReference type="Proteomes" id="UP000334340">
    <property type="component" value="Unassembled WGS sequence"/>
</dbReference>
<organism evidence="13 14">
    <name type="scientific">Candidatus Methylomirabilis lanthanidiphila</name>
    <dbReference type="NCBI Taxonomy" id="2211376"/>
    <lineage>
        <taxon>Bacteria</taxon>
        <taxon>Candidatus Methylomirabilota</taxon>
        <taxon>Candidatus Methylomirabilia</taxon>
        <taxon>Candidatus Methylomirabilales</taxon>
        <taxon>Candidatus Methylomirabilaceae</taxon>
        <taxon>Candidatus Methylomirabilis</taxon>
    </lineage>
</organism>
<keyword evidence="9" id="KW-0067">ATP-binding</keyword>
<dbReference type="PROSITE" id="PS50109">
    <property type="entry name" value="HIS_KIN"/>
    <property type="match status" value="1"/>
</dbReference>
<dbReference type="PROSITE" id="PS50885">
    <property type="entry name" value="HAMP"/>
    <property type="match status" value="1"/>
</dbReference>
<comment type="catalytic activity">
    <reaction evidence="1">
        <text>ATP + protein L-histidine = ADP + protein N-phospho-L-histidine.</text>
        <dbReference type="EC" id="2.7.13.3"/>
    </reaction>
</comment>
<keyword evidence="10" id="KW-0812">Transmembrane</keyword>
<dbReference type="PRINTS" id="PR00344">
    <property type="entry name" value="BCTRLSENSOR"/>
</dbReference>
<dbReference type="Gene3D" id="6.10.340.10">
    <property type="match status" value="1"/>
</dbReference>
<dbReference type="SMART" id="SM00387">
    <property type="entry name" value="HATPase_c"/>
    <property type="match status" value="1"/>
</dbReference>
<dbReference type="SMART" id="SM00304">
    <property type="entry name" value="HAMP"/>
    <property type="match status" value="1"/>
</dbReference>
<dbReference type="InterPro" id="IPR050980">
    <property type="entry name" value="2C_sensor_his_kinase"/>
</dbReference>
<keyword evidence="14" id="KW-1185">Reference proteome</keyword>
<dbReference type="GO" id="GO:0000155">
    <property type="term" value="F:phosphorelay sensor kinase activity"/>
    <property type="evidence" value="ECO:0007669"/>
    <property type="project" value="InterPro"/>
</dbReference>
<dbReference type="SUPFAM" id="SSF55874">
    <property type="entry name" value="ATPase domain of HSP90 chaperone/DNA topoisomerase II/histidine kinase"/>
    <property type="match status" value="1"/>
</dbReference>
<evidence type="ECO:0000256" key="4">
    <source>
        <dbReference type="ARBA" id="ARBA00022475"/>
    </source>
</evidence>
<feature type="transmembrane region" description="Helical" evidence="10">
    <location>
        <begin position="181"/>
        <end position="201"/>
    </location>
</feature>
<evidence type="ECO:0000313" key="13">
    <source>
        <dbReference type="EMBL" id="VUZ84551.1"/>
    </source>
</evidence>
<proteinExistence type="predicted"/>
<keyword evidence="10" id="KW-1133">Transmembrane helix</keyword>
<dbReference type="Pfam" id="PF02518">
    <property type="entry name" value="HATPase_c"/>
    <property type="match status" value="1"/>
</dbReference>
<dbReference type="InterPro" id="IPR036890">
    <property type="entry name" value="HATPase_C_sf"/>
</dbReference>
<keyword evidence="8" id="KW-0418">Kinase</keyword>
<dbReference type="EC" id="2.7.13.3" evidence="3"/>
<keyword evidence="6 13" id="KW-0808">Transferase</keyword>
<evidence type="ECO:0000259" key="11">
    <source>
        <dbReference type="PROSITE" id="PS50109"/>
    </source>
</evidence>
<dbReference type="InterPro" id="IPR003661">
    <property type="entry name" value="HisK_dim/P_dom"/>
</dbReference>
<dbReference type="CDD" id="cd00075">
    <property type="entry name" value="HATPase"/>
    <property type="match status" value="1"/>
</dbReference>
<evidence type="ECO:0000256" key="9">
    <source>
        <dbReference type="ARBA" id="ARBA00022840"/>
    </source>
</evidence>
<dbReference type="GO" id="GO:0005886">
    <property type="term" value="C:plasma membrane"/>
    <property type="evidence" value="ECO:0007669"/>
    <property type="project" value="UniProtKB-SubCell"/>
</dbReference>
<keyword evidence="10" id="KW-0472">Membrane</keyword>
<reference evidence="13 14" key="1">
    <citation type="submission" date="2019-07" db="EMBL/GenBank/DDBJ databases">
        <authorList>
            <person name="Cremers G."/>
        </authorList>
    </citation>
    <scope>NUCLEOTIDE SEQUENCE [LARGE SCALE GENOMIC DNA]</scope>
</reference>
<keyword evidence="5" id="KW-0597">Phosphoprotein</keyword>
<dbReference type="SMART" id="SM00388">
    <property type="entry name" value="HisKA"/>
    <property type="match status" value="1"/>
</dbReference>
<dbReference type="Pfam" id="PF00672">
    <property type="entry name" value="HAMP"/>
    <property type="match status" value="1"/>
</dbReference>
<gene>
    <name evidence="13" type="ORF">MELA_00924</name>
</gene>
<evidence type="ECO:0000256" key="5">
    <source>
        <dbReference type="ARBA" id="ARBA00022553"/>
    </source>
</evidence>
<feature type="domain" description="HAMP" evidence="12">
    <location>
        <begin position="203"/>
        <end position="255"/>
    </location>
</feature>
<dbReference type="InterPro" id="IPR036097">
    <property type="entry name" value="HisK_dim/P_sf"/>
</dbReference>
<evidence type="ECO:0000256" key="3">
    <source>
        <dbReference type="ARBA" id="ARBA00012438"/>
    </source>
</evidence>
<accession>A0A564ZGS8</accession>
<keyword evidence="7" id="KW-0547">Nucleotide-binding</keyword>
<dbReference type="EMBL" id="CABIKM010000014">
    <property type="protein sequence ID" value="VUZ84551.1"/>
    <property type="molecule type" value="Genomic_DNA"/>
</dbReference>
<evidence type="ECO:0000256" key="2">
    <source>
        <dbReference type="ARBA" id="ARBA00004651"/>
    </source>
</evidence>
<dbReference type="AlphaFoldDB" id="A0A564ZGS8"/>
<dbReference type="Gene3D" id="1.10.287.130">
    <property type="match status" value="1"/>
</dbReference>